<name>A0ABZ0SMP4_9MICO</name>
<dbReference type="Proteomes" id="UP001323798">
    <property type="component" value="Chromosome"/>
</dbReference>
<proteinExistence type="predicted"/>
<dbReference type="CDD" id="cd02042">
    <property type="entry name" value="ParAB_family"/>
    <property type="match status" value="1"/>
</dbReference>
<dbReference type="InterPro" id="IPR025669">
    <property type="entry name" value="AAA_dom"/>
</dbReference>
<dbReference type="RefSeq" id="WP_320942961.1">
    <property type="nucleotide sequence ID" value="NZ_BAABEU010000011.1"/>
</dbReference>
<dbReference type="Pfam" id="PF13614">
    <property type="entry name" value="AAA_31"/>
    <property type="match status" value="1"/>
</dbReference>
<dbReference type="InterPro" id="IPR050678">
    <property type="entry name" value="DNA_Partitioning_ATPase"/>
</dbReference>
<evidence type="ECO:0000259" key="1">
    <source>
        <dbReference type="Pfam" id="PF13614"/>
    </source>
</evidence>
<protein>
    <submittedName>
        <fullName evidence="2">ParA family protein</fullName>
    </submittedName>
</protein>
<reference evidence="2 3" key="1">
    <citation type="submission" date="2023-11" db="EMBL/GenBank/DDBJ databases">
        <title>Genome sequence of Microbacterium rhizosphaerae KACC 19337.</title>
        <authorList>
            <person name="Choi H."/>
            <person name="Kim S."/>
            <person name="Kim Y."/>
            <person name="Kwon S.-W."/>
            <person name="Heo J."/>
        </authorList>
    </citation>
    <scope>NUCLEOTIDE SEQUENCE [LARGE SCALE GENOMIC DNA]</scope>
    <source>
        <strain evidence="2 3">KACC 19337</strain>
    </source>
</reference>
<sequence>MARVITMFNNKGGVSKTTTSFNLGWMLAERGHKVVLVDADPQCNLTGMVLDLAGESALEEFYEQNPGRNIRSALEPAFQSRPRIVEPVDCVEVAGVQGLYLLPGHIGLAEDETSLGIAQQLSETIQALKNLPGSFRYLFDRTAEKYDADFVIVDLSPGLGAVNQNLVATADFVVIPASPDVFSVMAMESLARVFPRWKKWAQSASELEALRNADYPFPEPTLKFLGTIVQRYRLRSGEATQGFQEFFTSIDEAVENTLAPALSDAGILLEESEYESAGIGSNYRLASISDFNSLITTSQTVRKPVFALTQQDTGQAGVVWAATASAIETFRQVFTELAVRVESLTA</sequence>
<dbReference type="SUPFAM" id="SSF52540">
    <property type="entry name" value="P-loop containing nucleoside triphosphate hydrolases"/>
    <property type="match status" value="1"/>
</dbReference>
<dbReference type="Gene3D" id="3.40.50.300">
    <property type="entry name" value="P-loop containing nucleotide triphosphate hydrolases"/>
    <property type="match status" value="1"/>
</dbReference>
<gene>
    <name evidence="2" type="ORF">SM116_02895</name>
</gene>
<dbReference type="PANTHER" id="PTHR13696:SF52">
    <property type="entry name" value="PARA FAMILY PROTEIN CT_582"/>
    <property type="match status" value="1"/>
</dbReference>
<dbReference type="InterPro" id="IPR027417">
    <property type="entry name" value="P-loop_NTPase"/>
</dbReference>
<evidence type="ECO:0000313" key="3">
    <source>
        <dbReference type="Proteomes" id="UP001323798"/>
    </source>
</evidence>
<dbReference type="EMBL" id="CP139368">
    <property type="protein sequence ID" value="WPR90249.1"/>
    <property type="molecule type" value="Genomic_DNA"/>
</dbReference>
<accession>A0ABZ0SMP4</accession>
<evidence type="ECO:0000313" key="2">
    <source>
        <dbReference type="EMBL" id="WPR90249.1"/>
    </source>
</evidence>
<feature type="domain" description="AAA" evidence="1">
    <location>
        <begin position="3"/>
        <end position="198"/>
    </location>
</feature>
<keyword evidence="3" id="KW-1185">Reference proteome</keyword>
<organism evidence="2 3">
    <name type="scientific">Microbacterium rhizosphaerae</name>
    <dbReference type="NCBI Taxonomy" id="1678237"/>
    <lineage>
        <taxon>Bacteria</taxon>
        <taxon>Bacillati</taxon>
        <taxon>Actinomycetota</taxon>
        <taxon>Actinomycetes</taxon>
        <taxon>Micrococcales</taxon>
        <taxon>Microbacteriaceae</taxon>
        <taxon>Microbacterium</taxon>
    </lineage>
</organism>
<dbReference type="PANTHER" id="PTHR13696">
    <property type="entry name" value="P-LOOP CONTAINING NUCLEOSIDE TRIPHOSPHATE HYDROLASE"/>
    <property type="match status" value="1"/>
</dbReference>